<dbReference type="SUPFAM" id="SSF53901">
    <property type="entry name" value="Thiolase-like"/>
    <property type="match status" value="1"/>
</dbReference>
<feature type="active site" evidence="3">
    <location>
        <position position="260"/>
    </location>
</feature>
<comment type="catalytic activity">
    <reaction evidence="3">
        <text>glutaryl-CoA + malonyl-[ACP] + H(+) = 3-oxo-6-carboxyhexanoyl-[ACP] + CO2 + CoA</text>
        <dbReference type="Rhea" id="RHEA:67904"/>
        <dbReference type="Rhea" id="RHEA-COMP:9623"/>
        <dbReference type="Rhea" id="RHEA-COMP:17387"/>
        <dbReference type="ChEBI" id="CHEBI:15378"/>
        <dbReference type="ChEBI" id="CHEBI:16526"/>
        <dbReference type="ChEBI" id="CHEBI:57287"/>
        <dbReference type="ChEBI" id="CHEBI:57378"/>
        <dbReference type="ChEBI" id="CHEBI:78449"/>
        <dbReference type="ChEBI" id="CHEBI:176519"/>
    </reaction>
</comment>
<reference evidence="7" key="1">
    <citation type="submission" date="2011-01" db="EMBL/GenBank/DDBJ databases">
        <title>Complete sequence of chromosome of Mesorhizobium ciceri bv. biserrulae WSM1271.</title>
        <authorList>
            <person name="Lucas S."/>
            <person name="Copeland A."/>
            <person name="Lapidus A."/>
            <person name="Cheng J.-F."/>
            <person name="Goodwin L."/>
            <person name="Pitluck S."/>
            <person name="Teshima H."/>
            <person name="Detter J.C."/>
            <person name="Han C."/>
            <person name="Tapia R."/>
            <person name="Land M."/>
            <person name="Hauser L."/>
            <person name="Kyrpides N."/>
            <person name="Ivanova N."/>
            <person name="Nandasena K."/>
            <person name="Reeve W.G."/>
            <person name="Howieson J.G."/>
            <person name="O'Hara G."/>
            <person name="Tiwari R.P."/>
            <person name="Woyke T."/>
        </authorList>
    </citation>
    <scope>NUCLEOTIDE SEQUENCE [LARGE SCALE GENOMIC DNA]</scope>
    <source>
        <strain evidence="7">HAMBI 2942 / LMG 23838 / WSM1271</strain>
    </source>
</reference>
<proteinExistence type="inferred from homology"/>
<keyword evidence="1 3" id="KW-0808">Transferase</keyword>
<evidence type="ECO:0000313" key="7">
    <source>
        <dbReference type="Proteomes" id="UP000007471"/>
    </source>
</evidence>
<dbReference type="HAMAP" id="MF_02249">
    <property type="entry name" value="BioZ"/>
    <property type="match status" value="1"/>
</dbReference>
<dbReference type="Proteomes" id="UP000007471">
    <property type="component" value="Chromosome"/>
</dbReference>
<dbReference type="Pfam" id="PF08541">
    <property type="entry name" value="ACP_syn_III_C"/>
    <property type="match status" value="1"/>
</dbReference>
<evidence type="ECO:0000313" key="6">
    <source>
        <dbReference type="EMBL" id="ADV14678.1"/>
    </source>
</evidence>
<feature type="region of interest" description="ACP-binding" evidence="3">
    <location>
        <begin position="261"/>
        <end position="265"/>
    </location>
</feature>
<dbReference type="InterPro" id="IPR013751">
    <property type="entry name" value="ACP_syn_III_N"/>
</dbReference>
<dbReference type="GO" id="GO:0004315">
    <property type="term" value="F:3-oxoacyl-[acyl-carrier-protein] synthase activity"/>
    <property type="evidence" value="ECO:0007669"/>
    <property type="project" value="InterPro"/>
</dbReference>
<dbReference type="STRING" id="765698.Mesci_5584"/>
<dbReference type="eggNOG" id="COG0332">
    <property type="taxonomic scope" value="Bacteria"/>
</dbReference>
<dbReference type="InterPro" id="IPR046403">
    <property type="entry name" value="BioZ"/>
</dbReference>
<dbReference type="Gene3D" id="3.40.47.10">
    <property type="match status" value="1"/>
</dbReference>
<dbReference type="NCBIfam" id="NF004623">
    <property type="entry name" value="PRK05963.1"/>
    <property type="match status" value="1"/>
</dbReference>
<dbReference type="Pfam" id="PF08545">
    <property type="entry name" value="ACP_syn_III"/>
    <property type="match status" value="1"/>
</dbReference>
<evidence type="ECO:0000259" key="4">
    <source>
        <dbReference type="Pfam" id="PF08541"/>
    </source>
</evidence>
<dbReference type="AlphaFoldDB" id="E8TFL5"/>
<feature type="active site" evidence="3">
    <location>
        <position position="290"/>
    </location>
</feature>
<name>E8TFL5_MESCW</name>
<dbReference type="KEGG" id="mci:Mesci_5584"/>
<accession>E8TFL5</accession>
<comment type="pathway">
    <text evidence="3">Cofactor biosynthesis; biotin biosynthesis.</text>
</comment>
<dbReference type="UniPathway" id="UPA00078"/>
<comment type="similarity">
    <text evidence="3">Belongs to the thiolase-like superfamily. BioZ family.</text>
</comment>
<dbReference type="CDD" id="cd00830">
    <property type="entry name" value="KAS_III"/>
    <property type="match status" value="1"/>
</dbReference>
<dbReference type="InterPro" id="IPR013747">
    <property type="entry name" value="ACP_syn_III_C"/>
</dbReference>
<dbReference type="PANTHER" id="PTHR34069:SF2">
    <property type="entry name" value="BETA-KETOACYL-[ACYL-CARRIER-PROTEIN] SYNTHASE III"/>
    <property type="match status" value="1"/>
</dbReference>
<dbReference type="GO" id="GO:0006633">
    <property type="term" value="P:fatty acid biosynthetic process"/>
    <property type="evidence" value="ECO:0007669"/>
    <property type="project" value="InterPro"/>
</dbReference>
<organism evidence="6 7">
    <name type="scientific">Mesorhizobium ciceri biovar biserrulae (strain HAMBI 2942 / LMG 23838 / WSM1271)</name>
    <dbReference type="NCBI Taxonomy" id="765698"/>
    <lineage>
        <taxon>Bacteria</taxon>
        <taxon>Pseudomonadati</taxon>
        <taxon>Pseudomonadota</taxon>
        <taxon>Alphaproteobacteria</taxon>
        <taxon>Hyphomicrobiales</taxon>
        <taxon>Phyllobacteriaceae</taxon>
        <taxon>Mesorhizobium</taxon>
    </lineage>
</organism>
<dbReference type="GO" id="GO:0009102">
    <property type="term" value="P:biotin biosynthetic process"/>
    <property type="evidence" value="ECO:0007669"/>
    <property type="project" value="UniProtKB-UniRule"/>
</dbReference>
<dbReference type="GO" id="GO:0044550">
    <property type="term" value="P:secondary metabolite biosynthetic process"/>
    <property type="evidence" value="ECO:0007669"/>
    <property type="project" value="TreeGrafter"/>
</dbReference>
<comment type="function">
    <text evidence="3">Involved in the formation of the biotin precursor pimeloyl-ACP. Catalyzes the condensation of glutaryl-CoA, an intermediate in lysine degradation, with malonyl-ACP to produce 3-oxopimeloyl-ACP.</text>
</comment>
<dbReference type="HOGENOM" id="CLU_039592_3_1_5"/>
<evidence type="ECO:0000259" key="5">
    <source>
        <dbReference type="Pfam" id="PF08545"/>
    </source>
</evidence>
<comment type="catalytic activity">
    <reaction evidence="3">
        <text>malonyl-[ACP] + an acyl-CoA + H(+) = a 3-oxoacyl-[ACP] + CO2 + CoA</text>
        <dbReference type="Rhea" id="RHEA:44448"/>
        <dbReference type="Rhea" id="RHEA-COMP:9623"/>
        <dbReference type="Rhea" id="RHEA-COMP:9916"/>
        <dbReference type="ChEBI" id="CHEBI:15378"/>
        <dbReference type="ChEBI" id="CHEBI:16526"/>
        <dbReference type="ChEBI" id="CHEBI:57287"/>
        <dbReference type="ChEBI" id="CHEBI:58342"/>
        <dbReference type="ChEBI" id="CHEBI:78449"/>
        <dbReference type="ChEBI" id="CHEBI:78776"/>
    </reaction>
</comment>
<dbReference type="PANTHER" id="PTHR34069">
    <property type="entry name" value="3-OXOACYL-[ACYL-CARRIER-PROTEIN] SYNTHASE 3"/>
    <property type="match status" value="1"/>
</dbReference>
<dbReference type="InterPro" id="IPR016039">
    <property type="entry name" value="Thiolase-like"/>
</dbReference>
<keyword evidence="3" id="KW-0093">Biotin biosynthesis</keyword>
<gene>
    <name evidence="3" type="primary">bioZ</name>
    <name evidence="6" type="ordered locus">Mesci_5584</name>
</gene>
<feature type="domain" description="Beta-ketoacyl-[acyl-carrier-protein] synthase III N-terminal" evidence="5">
    <location>
        <begin position="115"/>
        <end position="192"/>
    </location>
</feature>
<dbReference type="OrthoDB" id="9815506at2"/>
<dbReference type="PATRIC" id="fig|765698.3.peg.6107"/>
<dbReference type="NCBIfam" id="NF006829">
    <property type="entry name" value="PRK09352.1"/>
    <property type="match status" value="1"/>
</dbReference>
<sequence length="333" mass="34887">MLRFAIMNRSSRIVGFGHHAPARKVENAEIEGRLGLEPGWIERRTGIRSRFWATGEDTLSSLAARAGDMALANAGVERDDIGLLLLATSTPDHLLPPSAPLVAHRLGLDRAGAVDLTGACAGFIYALMLADGFTRLHGKASLVIAANILSRRINPAERASAVLFADAAGAVVVAPCKEPDRGILGAALASDGSRYGLIQIPAGGSNTPFHGELDLEQTRMTISDGREVFARAVEMMTDCSRGALGAAQMPPHQIDRFVPHQANARIFDAVGRNLGIADDAIIKTIADYGNSSAATIPLSLSLSHRVQPFRPGEKILLAAAGAGLSGGALVIGI</sequence>
<evidence type="ECO:0000256" key="1">
    <source>
        <dbReference type="ARBA" id="ARBA00022679"/>
    </source>
</evidence>
<evidence type="ECO:0000256" key="2">
    <source>
        <dbReference type="ARBA" id="ARBA00023315"/>
    </source>
</evidence>
<protein>
    <recommendedName>
        <fullName evidence="3">3-oxopimeloyl-[acyl-carrier-protein] synthase</fullName>
        <shortName evidence="3">3-oxopimeloyl-[ACP] synthase</shortName>
        <ecNumber evidence="3">2.3.1.-</ecNumber>
    </recommendedName>
</protein>
<evidence type="ECO:0000256" key="3">
    <source>
        <dbReference type="HAMAP-Rule" id="MF_02249"/>
    </source>
</evidence>
<feature type="active site" evidence="3">
    <location>
        <position position="120"/>
    </location>
</feature>
<dbReference type="EC" id="2.3.1.-" evidence="3"/>
<feature type="domain" description="Beta-ketoacyl-[acyl-carrier-protein] synthase III C-terminal" evidence="4">
    <location>
        <begin position="245"/>
        <end position="331"/>
    </location>
</feature>
<keyword evidence="2 3" id="KW-0012">Acyltransferase</keyword>
<dbReference type="EMBL" id="CP002447">
    <property type="protein sequence ID" value="ADV14678.1"/>
    <property type="molecule type" value="Genomic_DNA"/>
</dbReference>